<dbReference type="RefSeq" id="WP_143138328.1">
    <property type="nucleotide sequence ID" value="NZ_FONR01000022.1"/>
</dbReference>
<reference evidence="1 2" key="1">
    <citation type="submission" date="2016-10" db="EMBL/GenBank/DDBJ databases">
        <authorList>
            <person name="de Groot N.N."/>
        </authorList>
    </citation>
    <scope>NUCLEOTIDE SEQUENCE [LARGE SCALE GENOMIC DNA]</scope>
    <source>
        <strain evidence="1 2">OK461</strain>
    </source>
</reference>
<evidence type="ECO:0000313" key="1">
    <source>
        <dbReference type="EMBL" id="SFG52510.1"/>
    </source>
</evidence>
<dbReference type="Proteomes" id="UP000181942">
    <property type="component" value="Unassembled WGS sequence"/>
</dbReference>
<gene>
    <name evidence="1" type="ORF">SAMN02787118_12240</name>
</gene>
<dbReference type="AlphaFoldDB" id="A0A1I2SIH1"/>
<organism evidence="1 2">
    <name type="scientific">Streptomyces mirabilis</name>
    <dbReference type="NCBI Taxonomy" id="68239"/>
    <lineage>
        <taxon>Bacteria</taxon>
        <taxon>Bacillati</taxon>
        <taxon>Actinomycetota</taxon>
        <taxon>Actinomycetes</taxon>
        <taxon>Kitasatosporales</taxon>
        <taxon>Streptomycetaceae</taxon>
        <taxon>Streptomyces</taxon>
    </lineage>
</organism>
<sequence length="89" mass="9161">MGSVTTATGSVEAAFPGRIDLGIGRAPGGDGVTAHLLRGGRNHDGDHYSEHVEQLAAMVTENGLTSSVTPLARHSKQLPWPIASASTKS</sequence>
<protein>
    <submittedName>
        <fullName evidence="1">Uncharacterized protein</fullName>
    </submittedName>
</protein>
<dbReference type="SUPFAM" id="SSF51679">
    <property type="entry name" value="Bacterial luciferase-like"/>
    <property type="match status" value="1"/>
</dbReference>
<dbReference type="EMBL" id="FONR01000022">
    <property type="protein sequence ID" value="SFG52510.1"/>
    <property type="molecule type" value="Genomic_DNA"/>
</dbReference>
<dbReference type="InterPro" id="IPR036661">
    <property type="entry name" value="Luciferase-like_sf"/>
</dbReference>
<accession>A0A1I2SIH1</accession>
<dbReference type="GO" id="GO:0016705">
    <property type="term" value="F:oxidoreductase activity, acting on paired donors, with incorporation or reduction of molecular oxygen"/>
    <property type="evidence" value="ECO:0007669"/>
    <property type="project" value="InterPro"/>
</dbReference>
<evidence type="ECO:0000313" key="2">
    <source>
        <dbReference type="Proteomes" id="UP000181942"/>
    </source>
</evidence>
<proteinExistence type="predicted"/>
<name>A0A1I2SIH1_9ACTN</name>